<protein>
    <submittedName>
        <fullName evidence="1">Uncharacterized protein</fullName>
    </submittedName>
</protein>
<proteinExistence type="evidence at transcript level"/>
<reference evidence="1" key="1">
    <citation type="submission" date="2009-08" db="EMBL/GenBank/DDBJ databases">
        <authorList>
            <person name="Cheung F."/>
            <person name="Xiao Y."/>
            <person name="Chan A."/>
            <person name="Moskal W."/>
            <person name="Town C.D."/>
        </authorList>
    </citation>
    <scope>NUCLEOTIDE SEQUENCE</scope>
</reference>
<accession>C6T6C9</accession>
<dbReference type="EMBL" id="BT092994">
    <property type="protein sequence ID" value="ACU17351.1"/>
    <property type="molecule type" value="mRNA"/>
</dbReference>
<sequence>MRRNAVLTLSLRPPFSLSTSPLSLFSSATFPSMLIINFPFSPTFTSPKSETRRACITFSAFFSFSSSILMASDSFTIFGTSRLIFKTRATIESDTMSLMGSEAQCKETCFSDSCFTVTHSWTCNVGTPDSSSTD</sequence>
<organism evidence="1">
    <name type="scientific">Glycine max</name>
    <name type="common">Soybean</name>
    <name type="synonym">Glycine hispida</name>
    <dbReference type="NCBI Taxonomy" id="3847"/>
    <lineage>
        <taxon>Eukaryota</taxon>
        <taxon>Viridiplantae</taxon>
        <taxon>Streptophyta</taxon>
        <taxon>Embryophyta</taxon>
        <taxon>Tracheophyta</taxon>
        <taxon>Spermatophyta</taxon>
        <taxon>Magnoliopsida</taxon>
        <taxon>eudicotyledons</taxon>
        <taxon>Gunneridae</taxon>
        <taxon>Pentapetalae</taxon>
        <taxon>rosids</taxon>
        <taxon>fabids</taxon>
        <taxon>Fabales</taxon>
        <taxon>Fabaceae</taxon>
        <taxon>Papilionoideae</taxon>
        <taxon>50 kb inversion clade</taxon>
        <taxon>NPAAA clade</taxon>
        <taxon>indigoferoid/millettioid clade</taxon>
        <taxon>Phaseoleae</taxon>
        <taxon>Glycine</taxon>
        <taxon>Glycine subgen. Soja</taxon>
    </lineage>
</organism>
<dbReference type="AlphaFoldDB" id="C6T6C9"/>
<evidence type="ECO:0000313" key="1">
    <source>
        <dbReference type="EMBL" id="ACU17351.1"/>
    </source>
</evidence>
<name>C6T6C9_SOYBN</name>